<dbReference type="SUPFAM" id="SSF58014">
    <property type="entry name" value="Coiled-coil domain of nucleotide exchange factor GrpE"/>
    <property type="match status" value="1"/>
</dbReference>
<dbReference type="PRINTS" id="PR00773">
    <property type="entry name" value="GRPEPROTEIN"/>
</dbReference>
<keyword evidence="6 10" id="KW-0143">Chaperone</keyword>
<keyword evidence="13" id="KW-0175">Coiled coil</keyword>
<evidence type="ECO:0000256" key="4">
    <source>
        <dbReference type="ARBA" id="ARBA00022490"/>
    </source>
</evidence>
<keyword evidence="16" id="KW-1185">Reference proteome</keyword>
<dbReference type="FunFam" id="2.30.22.10:FF:000001">
    <property type="entry name" value="Protein GrpE"/>
    <property type="match status" value="1"/>
</dbReference>
<feature type="compositionally biased region" description="Basic and acidic residues" evidence="14">
    <location>
        <begin position="26"/>
        <end position="36"/>
    </location>
</feature>
<comment type="function">
    <text evidence="7 10 11">Participates actively in the response to hyperosmotic and heat shock by preventing the aggregation of stress-denatured proteins, in association with DnaK and GrpE. It is the nucleotide exchange factor for DnaK and may function as a thermosensor. Unfolded proteins bind initially to DnaJ; upon interaction with the DnaJ-bound protein, DnaK hydrolyzes its bound ATP, resulting in the formation of a stable complex. GrpE releases ADP from DnaK; ATP binding to DnaK triggers the release of the substrate protein, thus completing the reaction cycle. Several rounds of ATP-dependent interactions between DnaJ, DnaK and GrpE are required for fully efficient folding.</text>
</comment>
<evidence type="ECO:0000256" key="7">
    <source>
        <dbReference type="ARBA" id="ARBA00053401"/>
    </source>
</evidence>
<evidence type="ECO:0000256" key="13">
    <source>
        <dbReference type="SAM" id="Coils"/>
    </source>
</evidence>
<dbReference type="PANTHER" id="PTHR21237">
    <property type="entry name" value="GRPE PROTEIN"/>
    <property type="match status" value="1"/>
</dbReference>
<dbReference type="InterPro" id="IPR000740">
    <property type="entry name" value="GrpE"/>
</dbReference>
<feature type="coiled-coil region" evidence="13">
    <location>
        <begin position="60"/>
        <end position="108"/>
    </location>
</feature>
<dbReference type="AlphaFoldDB" id="A0A1M6JH99"/>
<keyword evidence="4 10" id="KW-0963">Cytoplasm</keyword>
<dbReference type="PANTHER" id="PTHR21237:SF23">
    <property type="entry name" value="GRPE PROTEIN HOMOLOG, MITOCHONDRIAL"/>
    <property type="match status" value="1"/>
</dbReference>
<evidence type="ECO:0000256" key="9">
    <source>
        <dbReference type="ARBA" id="ARBA00076414"/>
    </source>
</evidence>
<dbReference type="Proteomes" id="UP000183952">
    <property type="component" value="Unassembled WGS sequence"/>
</dbReference>
<dbReference type="InterPro" id="IPR009012">
    <property type="entry name" value="GrpE_head"/>
</dbReference>
<dbReference type="InterPro" id="IPR013805">
    <property type="entry name" value="GrpE_CC"/>
</dbReference>
<evidence type="ECO:0000256" key="1">
    <source>
        <dbReference type="ARBA" id="ARBA00004496"/>
    </source>
</evidence>
<evidence type="ECO:0000256" key="2">
    <source>
        <dbReference type="ARBA" id="ARBA00009054"/>
    </source>
</evidence>
<dbReference type="PROSITE" id="PS01071">
    <property type="entry name" value="GRPE"/>
    <property type="match status" value="1"/>
</dbReference>
<comment type="subcellular location">
    <subcellularLocation>
        <location evidence="1 10">Cytoplasm</location>
    </subcellularLocation>
</comment>
<evidence type="ECO:0000256" key="10">
    <source>
        <dbReference type="HAMAP-Rule" id="MF_01151"/>
    </source>
</evidence>
<comment type="similarity">
    <text evidence="2 10 12">Belongs to the GrpE family.</text>
</comment>
<comment type="subunit">
    <text evidence="3 10">Homodimer.</text>
</comment>
<protein>
    <recommendedName>
        <fullName evidence="8 10">Protein GrpE</fullName>
    </recommendedName>
    <alternativeName>
        <fullName evidence="9 10">HSP-70 cofactor</fullName>
    </alternativeName>
</protein>
<dbReference type="CDD" id="cd00446">
    <property type="entry name" value="GrpE"/>
    <property type="match status" value="1"/>
</dbReference>
<dbReference type="SUPFAM" id="SSF51064">
    <property type="entry name" value="Head domain of nucleotide exchange factor GrpE"/>
    <property type="match status" value="1"/>
</dbReference>
<feature type="compositionally biased region" description="Basic residues" evidence="14">
    <location>
        <begin position="1"/>
        <end position="12"/>
    </location>
</feature>
<dbReference type="GO" id="GO:0005737">
    <property type="term" value="C:cytoplasm"/>
    <property type="evidence" value="ECO:0007669"/>
    <property type="project" value="UniProtKB-SubCell"/>
</dbReference>
<dbReference type="Gene3D" id="2.30.22.10">
    <property type="entry name" value="Head domain of nucleotide exchange factor GrpE"/>
    <property type="match status" value="1"/>
</dbReference>
<evidence type="ECO:0000313" key="16">
    <source>
        <dbReference type="Proteomes" id="UP000183952"/>
    </source>
</evidence>
<feature type="region of interest" description="Disordered" evidence="14">
    <location>
        <begin position="1"/>
        <end position="36"/>
    </location>
</feature>
<accession>A0A1M6JH99</accession>
<gene>
    <name evidence="10" type="primary">grpE</name>
    <name evidence="15" type="ORF">SAMN02745248_00191</name>
</gene>
<dbReference type="GO" id="GO:0051087">
    <property type="term" value="F:protein-folding chaperone binding"/>
    <property type="evidence" value="ECO:0007669"/>
    <property type="project" value="InterPro"/>
</dbReference>
<evidence type="ECO:0000256" key="8">
    <source>
        <dbReference type="ARBA" id="ARBA00072274"/>
    </source>
</evidence>
<evidence type="ECO:0000256" key="14">
    <source>
        <dbReference type="SAM" id="MobiDB-lite"/>
    </source>
</evidence>
<evidence type="ECO:0000256" key="3">
    <source>
        <dbReference type="ARBA" id="ARBA00011738"/>
    </source>
</evidence>
<dbReference type="EMBL" id="FRAD01000003">
    <property type="protein sequence ID" value="SHJ46051.1"/>
    <property type="molecule type" value="Genomic_DNA"/>
</dbReference>
<dbReference type="STRING" id="1121331.SAMN02745248_00191"/>
<keyword evidence="5 10" id="KW-0346">Stress response</keyword>
<dbReference type="NCBIfam" id="NF010757">
    <property type="entry name" value="PRK14160.1"/>
    <property type="match status" value="1"/>
</dbReference>
<organism evidence="15 16">
    <name type="scientific">Hathewaya proteolytica DSM 3090</name>
    <dbReference type="NCBI Taxonomy" id="1121331"/>
    <lineage>
        <taxon>Bacteria</taxon>
        <taxon>Bacillati</taxon>
        <taxon>Bacillota</taxon>
        <taxon>Clostridia</taxon>
        <taxon>Eubacteriales</taxon>
        <taxon>Clostridiaceae</taxon>
        <taxon>Hathewaya</taxon>
    </lineage>
</organism>
<dbReference type="GO" id="GO:0051082">
    <property type="term" value="F:unfolded protein binding"/>
    <property type="evidence" value="ECO:0007669"/>
    <property type="project" value="TreeGrafter"/>
</dbReference>
<evidence type="ECO:0000313" key="15">
    <source>
        <dbReference type="EMBL" id="SHJ46051.1"/>
    </source>
</evidence>
<dbReference type="Pfam" id="PF01025">
    <property type="entry name" value="GrpE"/>
    <property type="match status" value="1"/>
</dbReference>
<dbReference type="GO" id="GO:0000774">
    <property type="term" value="F:adenyl-nucleotide exchange factor activity"/>
    <property type="evidence" value="ECO:0007669"/>
    <property type="project" value="InterPro"/>
</dbReference>
<proteinExistence type="inferred from homology"/>
<name>A0A1M6JH99_9CLOT</name>
<evidence type="ECO:0000256" key="12">
    <source>
        <dbReference type="RuleBase" id="RU004478"/>
    </source>
</evidence>
<dbReference type="HAMAP" id="MF_01151">
    <property type="entry name" value="GrpE"/>
    <property type="match status" value="1"/>
</dbReference>
<sequence>MDKHCKDNKRHTSNNGSCNNEVVDNNENRTLENEEGNDIKVDAEVQNEDVQNEEVVIDETVLLKKQLENLRSENYKLEEENKLNSNKLKAAEDKYTNLFNEYDNYRKRTAKEKEGIFNDACEKILKEFLPVMDNLERASTASGNLDSLKEGVEMIMKSFKDALEKLEVEEISTDGEFDPNVHNAVMHIDDESFGKNQVAQVFQKGYKRGEKVIRHSMVQVAN</sequence>
<evidence type="ECO:0000256" key="11">
    <source>
        <dbReference type="RuleBase" id="RU000639"/>
    </source>
</evidence>
<dbReference type="GO" id="GO:0006457">
    <property type="term" value="P:protein folding"/>
    <property type="evidence" value="ECO:0007669"/>
    <property type="project" value="InterPro"/>
</dbReference>
<dbReference type="Gene3D" id="3.90.20.20">
    <property type="match status" value="1"/>
</dbReference>
<dbReference type="GO" id="GO:0042803">
    <property type="term" value="F:protein homodimerization activity"/>
    <property type="evidence" value="ECO:0007669"/>
    <property type="project" value="InterPro"/>
</dbReference>
<feature type="compositionally biased region" description="Polar residues" evidence="14">
    <location>
        <begin position="13"/>
        <end position="25"/>
    </location>
</feature>
<reference evidence="15 16" key="1">
    <citation type="submission" date="2016-11" db="EMBL/GenBank/DDBJ databases">
        <authorList>
            <person name="Jaros S."/>
            <person name="Januszkiewicz K."/>
            <person name="Wedrychowicz H."/>
        </authorList>
    </citation>
    <scope>NUCLEOTIDE SEQUENCE [LARGE SCALE GENOMIC DNA]</scope>
    <source>
        <strain evidence="15 16">DSM 3090</strain>
    </source>
</reference>
<evidence type="ECO:0000256" key="6">
    <source>
        <dbReference type="ARBA" id="ARBA00023186"/>
    </source>
</evidence>
<evidence type="ECO:0000256" key="5">
    <source>
        <dbReference type="ARBA" id="ARBA00023016"/>
    </source>
</evidence>